<accession>A0A2W0EMV6</accession>
<keyword evidence="1" id="KW-0812">Transmembrane</keyword>
<evidence type="ECO:0000256" key="1">
    <source>
        <dbReference type="SAM" id="Phobius"/>
    </source>
</evidence>
<evidence type="ECO:0000313" key="3">
    <source>
        <dbReference type="EMBL" id="PYY67138.1"/>
    </source>
</evidence>
<proteinExistence type="predicted"/>
<reference evidence="3 4" key="1">
    <citation type="journal article" date="2018" name="Appl. Microbiol. Biotechnol.">
        <title>Characterization of the caprolactam degradation pathway in Pseudomonas jessenii using mass spectrometry-based proteomics.</title>
        <authorList>
            <person name="Otzen M."/>
            <person name="Palacio C."/>
            <person name="Janssen D.B."/>
        </authorList>
    </citation>
    <scope>NUCLEOTIDE SEQUENCE [LARGE SCALE GENOMIC DNA]</scope>
    <source>
        <strain evidence="3 4">GO3</strain>
    </source>
</reference>
<feature type="transmembrane region" description="Helical" evidence="1">
    <location>
        <begin position="186"/>
        <end position="207"/>
    </location>
</feature>
<gene>
    <name evidence="3" type="ORF">CRX42_28605</name>
</gene>
<dbReference type="SUPFAM" id="SSF103481">
    <property type="entry name" value="Multidrug resistance efflux transporter EmrE"/>
    <property type="match status" value="2"/>
</dbReference>
<dbReference type="EMBL" id="PDLL01000580">
    <property type="protein sequence ID" value="PYY67138.1"/>
    <property type="molecule type" value="Genomic_DNA"/>
</dbReference>
<feature type="transmembrane region" description="Helical" evidence="1">
    <location>
        <begin position="132"/>
        <end position="151"/>
    </location>
</feature>
<dbReference type="RefSeq" id="WP_110662413.1">
    <property type="nucleotide sequence ID" value="NZ_PDLL01000580.1"/>
</dbReference>
<protein>
    <submittedName>
        <fullName evidence="3">EamA family transporter</fullName>
    </submittedName>
</protein>
<feature type="transmembrane region" description="Helical" evidence="1">
    <location>
        <begin position="157"/>
        <end position="174"/>
    </location>
</feature>
<comment type="caution">
    <text evidence="3">The sequence shown here is derived from an EMBL/GenBank/DDBJ whole genome shotgun (WGS) entry which is preliminary data.</text>
</comment>
<dbReference type="Pfam" id="PF00892">
    <property type="entry name" value="EamA"/>
    <property type="match status" value="2"/>
</dbReference>
<dbReference type="AlphaFoldDB" id="A0A2W0EMV6"/>
<sequence length="293" mass="31665">MTVSTPLSGVNQPFKGILLIVVATFLFSSHDAFSKYLSGFYPIVMVVWARYVVHTLLMAGIFLPQSGLGVLRTKRPLMQVTRALCLLGTSLFFTTGLIYIPLAEATSVNFLAPVLVTALSVPLLGERVTRGQWLAVIFGFSGVLIIVHPGGDLFTPAVLLPFCSALFFCFYQLLTRKLSEIDSPTTSNFFAGLCNTLVMSALVPFFWQTPNLVHGAMMLALGACGMTAHLFLTQAFRLAAPALLAPFSYCQIIFAGLLGWLLFSHTPTLTTVLGIAVICCSGLAAAWQQSRKG</sequence>
<dbReference type="InterPro" id="IPR000620">
    <property type="entry name" value="EamA_dom"/>
</dbReference>
<evidence type="ECO:0000259" key="2">
    <source>
        <dbReference type="Pfam" id="PF00892"/>
    </source>
</evidence>
<dbReference type="Proteomes" id="UP000247437">
    <property type="component" value="Unassembled WGS sequence"/>
</dbReference>
<dbReference type="PANTHER" id="PTHR22911:SF103">
    <property type="entry name" value="BLR2811 PROTEIN"/>
    <property type="match status" value="1"/>
</dbReference>
<name>A0A2W0EMV6_PSEJE</name>
<dbReference type="OrthoDB" id="6115788at2"/>
<dbReference type="PANTHER" id="PTHR22911">
    <property type="entry name" value="ACYL-MALONYL CONDENSING ENZYME-RELATED"/>
    <property type="match status" value="1"/>
</dbReference>
<feature type="transmembrane region" description="Helical" evidence="1">
    <location>
        <begin position="244"/>
        <end position="263"/>
    </location>
</feature>
<feature type="transmembrane region" description="Helical" evidence="1">
    <location>
        <begin position="40"/>
        <end position="63"/>
    </location>
</feature>
<dbReference type="InterPro" id="IPR037185">
    <property type="entry name" value="EmrE-like"/>
</dbReference>
<organism evidence="3 4">
    <name type="scientific">Pseudomonas jessenii</name>
    <dbReference type="NCBI Taxonomy" id="77298"/>
    <lineage>
        <taxon>Bacteria</taxon>
        <taxon>Pseudomonadati</taxon>
        <taxon>Pseudomonadota</taxon>
        <taxon>Gammaproteobacteria</taxon>
        <taxon>Pseudomonadales</taxon>
        <taxon>Pseudomonadaceae</taxon>
        <taxon>Pseudomonas</taxon>
    </lineage>
</organism>
<keyword evidence="1" id="KW-0472">Membrane</keyword>
<feature type="domain" description="EamA" evidence="2">
    <location>
        <begin position="157"/>
        <end position="281"/>
    </location>
</feature>
<feature type="transmembrane region" description="Helical" evidence="1">
    <location>
        <begin position="83"/>
        <end position="102"/>
    </location>
</feature>
<feature type="transmembrane region" description="Helical" evidence="1">
    <location>
        <begin position="108"/>
        <end position="125"/>
    </location>
</feature>
<feature type="transmembrane region" description="Helical" evidence="1">
    <location>
        <begin position="269"/>
        <end position="287"/>
    </location>
</feature>
<feature type="transmembrane region" description="Helical" evidence="1">
    <location>
        <begin position="12"/>
        <end position="28"/>
    </location>
</feature>
<dbReference type="GO" id="GO:0016020">
    <property type="term" value="C:membrane"/>
    <property type="evidence" value="ECO:0007669"/>
    <property type="project" value="InterPro"/>
</dbReference>
<feature type="transmembrane region" description="Helical" evidence="1">
    <location>
        <begin position="213"/>
        <end position="232"/>
    </location>
</feature>
<evidence type="ECO:0000313" key="4">
    <source>
        <dbReference type="Proteomes" id="UP000247437"/>
    </source>
</evidence>
<feature type="domain" description="EamA" evidence="2">
    <location>
        <begin position="15"/>
        <end position="147"/>
    </location>
</feature>
<keyword evidence="1" id="KW-1133">Transmembrane helix</keyword>